<dbReference type="EMBL" id="POUD01000312">
    <property type="protein sequence ID" value="PZG07060.1"/>
    <property type="molecule type" value="Genomic_DNA"/>
</dbReference>
<sequence>MRATGSVPMNYCDGVPHRALPSEGRNLSGRMAAHCPAVVTGTGTRRGSAGDADPAGFLGFM</sequence>
<accession>A0A2W2E0Q3</accession>
<dbReference type="AlphaFoldDB" id="A0A2W2E0Q3"/>
<comment type="caution">
    <text evidence="1">The sequence shown here is derived from an EMBL/GenBank/DDBJ whole genome shotgun (WGS) entry which is preliminary data.</text>
</comment>
<protein>
    <submittedName>
        <fullName evidence="1">Uncharacterized protein</fullName>
    </submittedName>
</protein>
<evidence type="ECO:0000313" key="2">
    <source>
        <dbReference type="Proteomes" id="UP000249304"/>
    </source>
</evidence>
<name>A0A2W2E0Q3_9ACTN</name>
<proteinExistence type="predicted"/>
<reference evidence="1 2" key="1">
    <citation type="submission" date="2018-01" db="EMBL/GenBank/DDBJ databases">
        <title>Draft genome sequence of Nonomuraea sp. KC333.</title>
        <authorList>
            <person name="Sahin N."/>
            <person name="Saygin H."/>
            <person name="Ay H."/>
        </authorList>
    </citation>
    <scope>NUCLEOTIDE SEQUENCE [LARGE SCALE GENOMIC DNA]</scope>
    <source>
        <strain evidence="1 2">KC333</strain>
    </source>
</reference>
<organism evidence="1 2">
    <name type="scientific">Nonomuraea aridisoli</name>
    <dbReference type="NCBI Taxonomy" id="2070368"/>
    <lineage>
        <taxon>Bacteria</taxon>
        <taxon>Bacillati</taxon>
        <taxon>Actinomycetota</taxon>
        <taxon>Actinomycetes</taxon>
        <taxon>Streptosporangiales</taxon>
        <taxon>Streptosporangiaceae</taxon>
        <taxon>Nonomuraea</taxon>
    </lineage>
</organism>
<gene>
    <name evidence="1" type="ORF">C1J01_41600</name>
</gene>
<dbReference type="Proteomes" id="UP000249304">
    <property type="component" value="Unassembled WGS sequence"/>
</dbReference>
<keyword evidence="2" id="KW-1185">Reference proteome</keyword>
<evidence type="ECO:0000313" key="1">
    <source>
        <dbReference type="EMBL" id="PZG07060.1"/>
    </source>
</evidence>